<dbReference type="InterPro" id="IPR008928">
    <property type="entry name" value="6-hairpin_glycosidase_sf"/>
</dbReference>
<dbReference type="Gene3D" id="1.50.10.10">
    <property type="match status" value="1"/>
</dbReference>
<dbReference type="Pfam" id="PF07470">
    <property type="entry name" value="Glyco_hydro_88"/>
    <property type="match status" value="1"/>
</dbReference>
<accession>A0ABW3KCF6</accession>
<dbReference type="RefSeq" id="WP_377586550.1">
    <property type="nucleotide sequence ID" value="NZ_JBHTKA010000016.1"/>
</dbReference>
<dbReference type="PROSITE" id="PS51257">
    <property type="entry name" value="PROKAR_LIPOPROTEIN"/>
    <property type="match status" value="1"/>
</dbReference>
<gene>
    <name evidence="3" type="ORF">ACFQ21_30230</name>
</gene>
<name>A0ABW3KCF6_9BACT</name>
<dbReference type="GO" id="GO:0016787">
    <property type="term" value="F:hydrolase activity"/>
    <property type="evidence" value="ECO:0007669"/>
    <property type="project" value="UniProtKB-KW"/>
</dbReference>
<dbReference type="PANTHER" id="PTHR33886:SF8">
    <property type="entry name" value="UNSATURATED RHAMNOGALACTURONAN HYDROLASE (EUROFUNG)"/>
    <property type="match status" value="1"/>
</dbReference>
<organism evidence="3 4">
    <name type="scientific">Ohtaekwangia kribbensis</name>
    <dbReference type="NCBI Taxonomy" id="688913"/>
    <lineage>
        <taxon>Bacteria</taxon>
        <taxon>Pseudomonadati</taxon>
        <taxon>Bacteroidota</taxon>
        <taxon>Cytophagia</taxon>
        <taxon>Cytophagales</taxon>
        <taxon>Fulvivirgaceae</taxon>
        <taxon>Ohtaekwangia</taxon>
    </lineage>
</organism>
<keyword evidence="1 3" id="KW-0378">Hydrolase</keyword>
<reference evidence="4" key="1">
    <citation type="journal article" date="2019" name="Int. J. Syst. Evol. Microbiol.">
        <title>The Global Catalogue of Microorganisms (GCM) 10K type strain sequencing project: providing services to taxonomists for standard genome sequencing and annotation.</title>
        <authorList>
            <consortium name="The Broad Institute Genomics Platform"/>
            <consortium name="The Broad Institute Genome Sequencing Center for Infectious Disease"/>
            <person name="Wu L."/>
            <person name="Ma J."/>
        </authorList>
    </citation>
    <scope>NUCLEOTIDE SEQUENCE [LARGE SCALE GENOMIC DNA]</scope>
    <source>
        <strain evidence="4">CCUG 58938</strain>
    </source>
</reference>
<dbReference type="InterPro" id="IPR010905">
    <property type="entry name" value="Glyco_hydro_88"/>
</dbReference>
<dbReference type="Proteomes" id="UP001597112">
    <property type="component" value="Unassembled WGS sequence"/>
</dbReference>
<dbReference type="SUPFAM" id="SSF48208">
    <property type="entry name" value="Six-hairpin glycosidases"/>
    <property type="match status" value="1"/>
</dbReference>
<dbReference type="EMBL" id="JBHTKA010000016">
    <property type="protein sequence ID" value="MFD1003642.1"/>
    <property type="molecule type" value="Genomic_DNA"/>
</dbReference>
<evidence type="ECO:0000313" key="3">
    <source>
        <dbReference type="EMBL" id="MFD1003642.1"/>
    </source>
</evidence>
<keyword evidence="2" id="KW-0732">Signal</keyword>
<evidence type="ECO:0000256" key="2">
    <source>
        <dbReference type="SAM" id="SignalP"/>
    </source>
</evidence>
<sequence length="399" mass="46026">MRKVKILFVGVLCGFMFSCVAQQKPWSVRMAETMMKTYPDSIVVKRAGETVPKRPTRWDYEQGVLLKSFDALFQHTGDKTYFNYSKKIIDHFVQPDGSIRTYDLLEYNIDHITPGRVVMALYRETKEEKYKKAADLLREQLNWQPRTKEGGYWHKHRYPYQMWLDGLYMGEPFSAEYAQVFNHPKEFDDVINQFVWMEKHSRDSNTGLLYHAWDESRKQRWADPETGRAPGFWGRGMGWYAIALVDVLDYIPKDHPRRKEMIAILQRLAAALKNYQDPASGAWWQVVDKATKQGNYLEASASCMFVYALAKGSRLGYIDKSFSALARKGYDGILKNFIETDADGTIHLTKTVSVGGLGGTPYRDGSFEYYISEPLRTDDLKGVGPFIQASIEMELLAKK</sequence>
<dbReference type="PANTHER" id="PTHR33886">
    <property type="entry name" value="UNSATURATED RHAMNOGALACTURONAN HYDROLASE (EUROFUNG)"/>
    <property type="match status" value="1"/>
</dbReference>
<feature type="signal peptide" evidence="2">
    <location>
        <begin position="1"/>
        <end position="21"/>
    </location>
</feature>
<evidence type="ECO:0000256" key="1">
    <source>
        <dbReference type="ARBA" id="ARBA00022801"/>
    </source>
</evidence>
<dbReference type="InterPro" id="IPR012341">
    <property type="entry name" value="6hp_glycosidase-like_sf"/>
</dbReference>
<feature type="chain" id="PRO_5047344157" evidence="2">
    <location>
        <begin position="22"/>
        <end position="399"/>
    </location>
</feature>
<keyword evidence="4" id="KW-1185">Reference proteome</keyword>
<protein>
    <submittedName>
        <fullName evidence="3">Glycoside hydrolase family 105 protein</fullName>
    </submittedName>
</protein>
<dbReference type="InterPro" id="IPR052043">
    <property type="entry name" value="PolySaccharide_Degr_Enz"/>
</dbReference>
<proteinExistence type="predicted"/>
<comment type="caution">
    <text evidence="3">The sequence shown here is derived from an EMBL/GenBank/DDBJ whole genome shotgun (WGS) entry which is preliminary data.</text>
</comment>
<evidence type="ECO:0000313" key="4">
    <source>
        <dbReference type="Proteomes" id="UP001597112"/>
    </source>
</evidence>